<dbReference type="EMBL" id="JACASE010000012">
    <property type="protein sequence ID" value="KAF6422660.1"/>
    <property type="molecule type" value="Genomic_DNA"/>
</dbReference>
<dbReference type="AlphaFoldDB" id="A0A7J8DHS7"/>
<evidence type="ECO:0000313" key="2">
    <source>
        <dbReference type="Proteomes" id="UP000593571"/>
    </source>
</evidence>
<keyword evidence="2" id="KW-1185">Reference proteome</keyword>
<gene>
    <name evidence="1" type="ORF">HJG63_008502</name>
</gene>
<protein>
    <submittedName>
        <fullName evidence="1">Uncharacterized protein</fullName>
    </submittedName>
</protein>
<reference evidence="1 2" key="1">
    <citation type="journal article" date="2020" name="Nature">
        <title>Six reference-quality genomes reveal evolution of bat adaptations.</title>
        <authorList>
            <person name="Jebb D."/>
            <person name="Huang Z."/>
            <person name="Pippel M."/>
            <person name="Hughes G.M."/>
            <person name="Lavrichenko K."/>
            <person name="Devanna P."/>
            <person name="Winkler S."/>
            <person name="Jermiin L.S."/>
            <person name="Skirmuntt E.C."/>
            <person name="Katzourakis A."/>
            <person name="Burkitt-Gray L."/>
            <person name="Ray D.A."/>
            <person name="Sullivan K.A.M."/>
            <person name="Roscito J.G."/>
            <person name="Kirilenko B.M."/>
            <person name="Davalos L.M."/>
            <person name="Corthals A.P."/>
            <person name="Power M.L."/>
            <person name="Jones G."/>
            <person name="Ransome R.D."/>
            <person name="Dechmann D.K.N."/>
            <person name="Locatelli A.G."/>
            <person name="Puechmaille S.J."/>
            <person name="Fedrigo O."/>
            <person name="Jarvis E.D."/>
            <person name="Hiller M."/>
            <person name="Vernes S.C."/>
            <person name="Myers E.W."/>
            <person name="Teeling E.C."/>
        </authorList>
    </citation>
    <scope>NUCLEOTIDE SEQUENCE [LARGE SCALE GENOMIC DNA]</scope>
    <source>
        <strain evidence="1">MRouAeg1</strain>
        <tissue evidence="1">Muscle</tissue>
    </source>
</reference>
<proteinExistence type="predicted"/>
<accession>A0A7J8DHS7</accession>
<comment type="caution">
    <text evidence="1">The sequence shown here is derived from an EMBL/GenBank/DDBJ whole genome shotgun (WGS) entry which is preliminary data.</text>
</comment>
<organism evidence="1 2">
    <name type="scientific">Rousettus aegyptiacus</name>
    <name type="common">Egyptian fruit bat</name>
    <name type="synonym">Pteropus aegyptiacus</name>
    <dbReference type="NCBI Taxonomy" id="9407"/>
    <lineage>
        <taxon>Eukaryota</taxon>
        <taxon>Metazoa</taxon>
        <taxon>Chordata</taxon>
        <taxon>Craniata</taxon>
        <taxon>Vertebrata</taxon>
        <taxon>Euteleostomi</taxon>
        <taxon>Mammalia</taxon>
        <taxon>Eutheria</taxon>
        <taxon>Laurasiatheria</taxon>
        <taxon>Chiroptera</taxon>
        <taxon>Yinpterochiroptera</taxon>
        <taxon>Pteropodoidea</taxon>
        <taxon>Pteropodidae</taxon>
        <taxon>Rousettinae</taxon>
        <taxon>Rousettus</taxon>
    </lineage>
</organism>
<dbReference type="Proteomes" id="UP000593571">
    <property type="component" value="Unassembled WGS sequence"/>
</dbReference>
<evidence type="ECO:0000313" key="1">
    <source>
        <dbReference type="EMBL" id="KAF6422660.1"/>
    </source>
</evidence>
<name>A0A7J8DHS7_ROUAE</name>
<sequence length="172" mass="19218">MISFGPVTFFFFADFYSFSFTYEWVCPEPGCFCSSLLNQKPVGHPLRHLDTAVRAVAVTKKDSSLDPSQPLRQGSVRVKQGNESRFHFFFVSCAVIGLLCHSCFPFCDSVFLSVNEVHAPLAKGSLRLSRIIICVCRIVSPPTHGHPVWPSKINNHAVTSGNKQSENRQALW</sequence>